<dbReference type="Pfam" id="PF09713">
    <property type="entry name" value="A_thal_3526"/>
    <property type="match status" value="1"/>
</dbReference>
<feature type="region of interest" description="Disordered" evidence="1">
    <location>
        <begin position="1"/>
        <end position="49"/>
    </location>
</feature>
<dbReference type="PANTHER" id="PTHR31871:SF9">
    <property type="entry name" value="HELICASE WITH ZINC FINGER PROTEIN"/>
    <property type="match status" value="1"/>
</dbReference>
<evidence type="ECO:0000313" key="2">
    <source>
        <dbReference type="EMBL" id="KAL3829750.1"/>
    </source>
</evidence>
<comment type="caution">
    <text evidence="2">The sequence shown here is derived from an EMBL/GenBank/DDBJ whole genome shotgun (WGS) entry which is preliminary data.</text>
</comment>
<reference evidence="2 3" key="1">
    <citation type="submission" date="2024-12" db="EMBL/GenBank/DDBJ databases">
        <title>The unique morphological basis and parallel evolutionary history of personate flowers in Penstemon.</title>
        <authorList>
            <person name="Depatie T.H."/>
            <person name="Wessinger C.A."/>
        </authorList>
    </citation>
    <scope>NUCLEOTIDE SEQUENCE [LARGE SCALE GENOMIC DNA]</scope>
    <source>
        <strain evidence="2">WTNN_2</strain>
        <tissue evidence="2">Leaf</tissue>
    </source>
</reference>
<sequence length="361" mass="39678">MKNVVDPKKAGDIKANDNNVSNDSRTEQPNNAEETRIANSGSVSVSSNEKKKVSREDIELVQNLIERCIQFYMNKNEVVKTLLSRARIDPRFTKLVWQKLEEENAGFFRAYYIRLKMKKQIILFNQLLEHQYHLMKYPVPQGVPLAAPLQNAIHPMPPVNNIPMGYPVIQQPDQVPTAGQSPHIDPKISSCHVVTGVPAPANFHLIENNINVNDTTKADDDHVSPIISPPSNEMSDMPVSPASVASEIPPSCGIEVDTFTSNMATSFGELQLPPDNGAADSKDSLRSLAQIPWDFSLSGLTADLSNLEDLGDLGNDPGSPFLPSDSDIDIVLDSEAEDLDKFFAESDSVPGQCFPSDEEKA</sequence>
<keyword evidence="3" id="KW-1185">Reference proteome</keyword>
<feature type="compositionally biased region" description="Basic and acidic residues" evidence="1">
    <location>
        <begin position="1"/>
        <end position="15"/>
    </location>
</feature>
<accession>A0ABD3SZJ5</accession>
<name>A0ABD3SZJ5_9LAMI</name>
<dbReference type="AlphaFoldDB" id="A0ABD3SZJ5"/>
<evidence type="ECO:0000313" key="3">
    <source>
        <dbReference type="Proteomes" id="UP001634393"/>
    </source>
</evidence>
<dbReference type="PANTHER" id="PTHR31871">
    <property type="entry name" value="OS02G0137100 PROTEIN"/>
    <property type="match status" value="1"/>
</dbReference>
<evidence type="ECO:0000256" key="1">
    <source>
        <dbReference type="SAM" id="MobiDB-lite"/>
    </source>
</evidence>
<dbReference type="InterPro" id="IPR006476">
    <property type="entry name" value="CHP01589_pln"/>
</dbReference>
<feature type="compositionally biased region" description="Polar residues" evidence="1">
    <location>
        <begin position="16"/>
        <end position="32"/>
    </location>
</feature>
<dbReference type="NCBIfam" id="TIGR01589">
    <property type="entry name" value="A_thal_3526"/>
    <property type="match status" value="1"/>
</dbReference>
<proteinExistence type="predicted"/>
<dbReference type="EMBL" id="JBJXBP010000005">
    <property type="protein sequence ID" value="KAL3829750.1"/>
    <property type="molecule type" value="Genomic_DNA"/>
</dbReference>
<dbReference type="Proteomes" id="UP001634393">
    <property type="component" value="Unassembled WGS sequence"/>
</dbReference>
<organism evidence="2 3">
    <name type="scientific">Penstemon smallii</name>
    <dbReference type="NCBI Taxonomy" id="265156"/>
    <lineage>
        <taxon>Eukaryota</taxon>
        <taxon>Viridiplantae</taxon>
        <taxon>Streptophyta</taxon>
        <taxon>Embryophyta</taxon>
        <taxon>Tracheophyta</taxon>
        <taxon>Spermatophyta</taxon>
        <taxon>Magnoliopsida</taxon>
        <taxon>eudicotyledons</taxon>
        <taxon>Gunneridae</taxon>
        <taxon>Pentapetalae</taxon>
        <taxon>asterids</taxon>
        <taxon>lamiids</taxon>
        <taxon>Lamiales</taxon>
        <taxon>Plantaginaceae</taxon>
        <taxon>Cheloneae</taxon>
        <taxon>Penstemon</taxon>
    </lineage>
</organism>
<protein>
    <submittedName>
        <fullName evidence="2">Uncharacterized protein</fullName>
    </submittedName>
</protein>
<gene>
    <name evidence="2" type="ORF">ACJIZ3_018552</name>
</gene>